<organism evidence="2 3">
    <name type="scientific">Ruminococcus bicirculans</name>
    <name type="common">ex Wegman et al. 2014</name>
    <dbReference type="NCBI Taxonomy" id="1160721"/>
    <lineage>
        <taxon>Bacteria</taxon>
        <taxon>Bacillati</taxon>
        <taxon>Bacillota</taxon>
        <taxon>Clostridia</taxon>
        <taxon>Eubacteriales</taxon>
        <taxon>Oscillospiraceae</taxon>
        <taxon>Ruminococcus</taxon>
    </lineage>
</organism>
<evidence type="ECO:0000313" key="3">
    <source>
        <dbReference type="Proteomes" id="UP001213042"/>
    </source>
</evidence>
<evidence type="ECO:0000256" key="1">
    <source>
        <dbReference type="SAM" id="SignalP"/>
    </source>
</evidence>
<sequence>MITKRIFCIAVIGGIICLTACGNSNNNSENNSSAVVVSNEESRAGSLLDSRVTLQAEAVAYDNGQLTFVCDDKEYTLEMDSELFEHDEKYVNGKSLSQAIINNDIGEAISAEIVTDEGITKIYSCDVVSPNGEKYASGMYEDIKADVPAEEYDYKLCHKSGSVYELSNANRTITADFNDLEEWQKGKYPESADDVMFGGYLFTDGKFIIEDINLLVAVNDDGSKTYEPLTTSDYPSFFGTVQTIGDNTAEIKLTDKKTVCTVLTYYCDGELSEGLEVMVILDCSTDLFDSGKSESFDYAVICTDPAEYDPSGHEFGNLAYAKADSNNLGRFIYTEIGDIEK</sequence>
<comment type="caution">
    <text evidence="2">The sequence shown here is derived from an EMBL/GenBank/DDBJ whole genome shotgun (WGS) entry which is preliminary data.</text>
</comment>
<reference evidence="2" key="1">
    <citation type="submission" date="2023-01" db="EMBL/GenBank/DDBJ databases">
        <title>Human gut microbiome strain richness.</title>
        <authorList>
            <person name="Chen-Liaw A."/>
        </authorList>
    </citation>
    <scope>NUCLEOTIDE SEQUENCE</scope>
    <source>
        <strain evidence="2">D43st1_D9_D43t1_170807</strain>
    </source>
</reference>
<dbReference type="RefSeq" id="WP_195220841.1">
    <property type="nucleotide sequence ID" value="NZ_JAQMLU010000006.1"/>
</dbReference>
<feature type="signal peptide" evidence="1">
    <location>
        <begin position="1"/>
        <end position="20"/>
    </location>
</feature>
<name>A0AAW6EAU5_9FIRM</name>
<protein>
    <submittedName>
        <fullName evidence="2">Uncharacterized protein</fullName>
    </submittedName>
</protein>
<dbReference type="AlphaFoldDB" id="A0AAW6EAU5"/>
<proteinExistence type="predicted"/>
<accession>A0AAW6EAU5</accession>
<dbReference type="EMBL" id="JAQMLU010000006">
    <property type="protein sequence ID" value="MDB8749836.1"/>
    <property type="molecule type" value="Genomic_DNA"/>
</dbReference>
<dbReference type="Proteomes" id="UP001213042">
    <property type="component" value="Unassembled WGS sequence"/>
</dbReference>
<gene>
    <name evidence="2" type="ORF">PNW00_05175</name>
</gene>
<evidence type="ECO:0000313" key="2">
    <source>
        <dbReference type="EMBL" id="MDB8749836.1"/>
    </source>
</evidence>
<feature type="chain" id="PRO_5043992149" evidence="1">
    <location>
        <begin position="21"/>
        <end position="341"/>
    </location>
</feature>
<keyword evidence="1" id="KW-0732">Signal</keyword>